<evidence type="ECO:0000256" key="2">
    <source>
        <dbReference type="ARBA" id="ARBA00007118"/>
    </source>
</evidence>
<dbReference type="Gene3D" id="3.40.109.10">
    <property type="entry name" value="NADH Oxidase"/>
    <property type="match status" value="1"/>
</dbReference>
<feature type="domain" description="Nitroreductase" evidence="6">
    <location>
        <begin position="7"/>
        <end position="59"/>
    </location>
</feature>
<keyword evidence="5" id="KW-0560">Oxidoreductase</keyword>
<dbReference type="InterPro" id="IPR000415">
    <property type="entry name" value="Nitroreductase-like"/>
</dbReference>
<evidence type="ECO:0000259" key="6">
    <source>
        <dbReference type="Pfam" id="PF00881"/>
    </source>
</evidence>
<comment type="similarity">
    <text evidence="2">Belongs to the nitroreductase family.</text>
</comment>
<dbReference type="AlphaFoldDB" id="A0A1M6E1R5"/>
<dbReference type="EMBL" id="FQYQ01000005">
    <property type="protein sequence ID" value="SHI79208.1"/>
    <property type="molecule type" value="Genomic_DNA"/>
</dbReference>
<dbReference type="InterPro" id="IPR029479">
    <property type="entry name" value="Nitroreductase"/>
</dbReference>
<evidence type="ECO:0000313" key="8">
    <source>
        <dbReference type="Proteomes" id="UP000184185"/>
    </source>
</evidence>
<feature type="domain" description="Nitroreductase" evidence="6">
    <location>
        <begin position="67"/>
        <end position="144"/>
    </location>
</feature>
<name>A0A1M6E1R5_PSEXY</name>
<keyword evidence="3" id="KW-0285">Flavoprotein</keyword>
<evidence type="ECO:0000256" key="1">
    <source>
        <dbReference type="ARBA" id="ARBA00001917"/>
    </source>
</evidence>
<reference evidence="7 8" key="1">
    <citation type="submission" date="2016-11" db="EMBL/GenBank/DDBJ databases">
        <authorList>
            <person name="Jaros S."/>
            <person name="Januszkiewicz K."/>
            <person name="Wedrychowicz H."/>
        </authorList>
    </citation>
    <scope>NUCLEOTIDE SEQUENCE [LARGE SCALE GENOMIC DNA]</scope>
    <source>
        <strain evidence="7 8">DSM 14809</strain>
    </source>
</reference>
<dbReference type="RefSeq" id="WP_022763301.1">
    <property type="nucleotide sequence ID" value="NZ_FQYQ01000005.1"/>
</dbReference>
<evidence type="ECO:0000256" key="3">
    <source>
        <dbReference type="ARBA" id="ARBA00022630"/>
    </source>
</evidence>
<evidence type="ECO:0000256" key="5">
    <source>
        <dbReference type="ARBA" id="ARBA00023002"/>
    </source>
</evidence>
<keyword evidence="4" id="KW-0288">FMN</keyword>
<dbReference type="GO" id="GO:0016491">
    <property type="term" value="F:oxidoreductase activity"/>
    <property type="evidence" value="ECO:0007669"/>
    <property type="project" value="UniProtKB-KW"/>
</dbReference>
<dbReference type="PANTHER" id="PTHR43673:SF2">
    <property type="entry name" value="NITROREDUCTASE"/>
    <property type="match status" value="1"/>
</dbReference>
<dbReference type="PANTHER" id="PTHR43673">
    <property type="entry name" value="NAD(P)H NITROREDUCTASE YDGI-RELATED"/>
    <property type="match status" value="1"/>
</dbReference>
<dbReference type="OrthoDB" id="9812105at2"/>
<comment type="cofactor">
    <cofactor evidence="1">
        <name>FMN</name>
        <dbReference type="ChEBI" id="CHEBI:58210"/>
    </cofactor>
</comment>
<proteinExistence type="inferred from homology"/>
<evidence type="ECO:0000313" key="7">
    <source>
        <dbReference type="EMBL" id="SHI79208.1"/>
    </source>
</evidence>
<evidence type="ECO:0000256" key="4">
    <source>
        <dbReference type="ARBA" id="ARBA00022643"/>
    </source>
</evidence>
<gene>
    <name evidence="7" type="ORF">SAMN02745725_01119</name>
</gene>
<sequence>MEFKTVIESRESVRKYSNQKPNEEQVKYILEAGRMAPTAFNKQPQRIYILKSEEALQKMDSVHPCRYGAPMVILVCADKDAASNFQGGNSYLMDGTIVATHMMLAATDIGLDTCWAGVNDVEQTQKVFNLQENIYPICFLDLGYRSDDFKSLLGNKKRNSLDSMINIL</sequence>
<dbReference type="CDD" id="cd20609">
    <property type="entry name" value="nitroreductase"/>
    <property type="match status" value="1"/>
</dbReference>
<accession>A0A1M6E1R5</accession>
<keyword evidence="8" id="KW-1185">Reference proteome</keyword>
<dbReference type="Pfam" id="PF00881">
    <property type="entry name" value="Nitroreductase"/>
    <property type="match status" value="2"/>
</dbReference>
<protein>
    <submittedName>
        <fullName evidence="7">Nitroreductase</fullName>
    </submittedName>
</protein>
<dbReference type="SUPFAM" id="SSF55469">
    <property type="entry name" value="FMN-dependent nitroreductase-like"/>
    <property type="match status" value="1"/>
</dbReference>
<organism evidence="7 8">
    <name type="scientific">Pseudobutyrivibrio xylanivorans DSM 14809</name>
    <dbReference type="NCBI Taxonomy" id="1123012"/>
    <lineage>
        <taxon>Bacteria</taxon>
        <taxon>Bacillati</taxon>
        <taxon>Bacillota</taxon>
        <taxon>Clostridia</taxon>
        <taxon>Lachnospirales</taxon>
        <taxon>Lachnospiraceae</taxon>
        <taxon>Pseudobutyrivibrio</taxon>
    </lineage>
</organism>
<dbReference type="Proteomes" id="UP000184185">
    <property type="component" value="Unassembled WGS sequence"/>
</dbReference>